<evidence type="ECO:0000256" key="2">
    <source>
        <dbReference type="ARBA" id="ARBA00004496"/>
    </source>
</evidence>
<dbReference type="Gene3D" id="3.30.40.10">
    <property type="entry name" value="Zinc/RING finger domain, C3HC4 (zinc finger)"/>
    <property type="match status" value="1"/>
</dbReference>
<comment type="subcellular location">
    <subcellularLocation>
        <location evidence="2">Cytoplasm</location>
    </subcellularLocation>
    <subcellularLocation>
        <location evidence="15">Nucleus</location>
        <location evidence="15">Nuclear body</location>
    </subcellularLocation>
</comment>
<comment type="pathway">
    <text evidence="3">Protein modification; protein ubiquitination.</text>
</comment>
<dbReference type="GO" id="GO:0016567">
    <property type="term" value="P:protein ubiquitination"/>
    <property type="evidence" value="ECO:0007669"/>
    <property type="project" value="InterPro"/>
</dbReference>
<dbReference type="Proteomes" id="UP000682892">
    <property type="component" value="Unassembled WGS sequence"/>
</dbReference>
<dbReference type="EMBL" id="CH477568">
    <property type="protein sequence ID" value="EAT38912.1"/>
    <property type="molecule type" value="Genomic_DNA"/>
</dbReference>
<dbReference type="InterPro" id="IPR056527">
    <property type="entry name" value="WD40_RFWD3"/>
</dbReference>
<dbReference type="GO" id="GO:0061630">
    <property type="term" value="F:ubiquitin protein ligase activity"/>
    <property type="evidence" value="ECO:0007669"/>
    <property type="project" value="UniProtKB-EC"/>
</dbReference>
<evidence type="ECO:0000313" key="19">
    <source>
        <dbReference type="EMBL" id="EAT38912.1"/>
    </source>
</evidence>
<dbReference type="SMART" id="SM00184">
    <property type="entry name" value="RING"/>
    <property type="match status" value="1"/>
</dbReference>
<dbReference type="PANTHER" id="PTHR16047">
    <property type="entry name" value="RFWD3 PROTEIN"/>
    <property type="match status" value="1"/>
</dbReference>
<evidence type="ECO:0000256" key="4">
    <source>
        <dbReference type="ARBA" id="ARBA00012483"/>
    </source>
</evidence>
<keyword evidence="14" id="KW-0539">Nucleus</keyword>
<keyword evidence="7" id="KW-0808">Transferase</keyword>
<sequence>METAAEADPDTSGGSSNLFEDDPVRFVARTTTEGVESTARSSGEVVEMLEEHLEEDIYGQADLVPVEEVQEDATTDNEPEAMFINQPTINMEIDLARIQQPGFLSPVVILNSSLMVEPVPEAQATIEILHETDEDQGGEDEASRAASAAATAAMMDGPIVLIEDTIRMGGHGHEPQAGPSTNRSLPDTPRSRKRRRTLTPQKPPPPPPSGADSQYDDDDDGTICSICLDSWTLTGEHRLVSLKCGHLFGYMCIKRWLQDNPVQSRSCATCKTKAHLRDIRHLYAKAVKAVDNSEEMRLRHQVEEEKMKVSKLAVELQVASMELELQRTLANELRLKLKDYEQRGELRTNASLMGEVASIAKVLRNYKIALDKTIDLCREPGCRVMAYGSKRHHLLISQKSTQNLFPGYSIKFVEIPTFQHSSVLHISGKMIRDISIDVEDELFTAATSERCVKLFSFNNRSVMTFTPSDANVWSCAFDRERSKFLYLGTQSGAVYVYDIRNSSQFVEEFRTEGDCSPIINICPVSSSSSIPFGGFLVCKLTSCWFFEYTAAQRVESTRLNVDGPFTAMNYCEKTGYIMITTRPSSRHSRARYILAGLVKLDSICALHIVHTIAGSSVEPNMVRSAQISLDKNNTLVAAYLQDDRQLVTWSASKGNERVQSLPVSDVLWDLCPIYEANQTFLAALSDSKCRVYRAYTD</sequence>
<comment type="catalytic activity">
    <reaction evidence="1">
        <text>S-ubiquitinyl-[E2 ubiquitin-conjugating enzyme]-L-cysteine + [acceptor protein]-L-lysine = [E2 ubiquitin-conjugating enzyme]-L-cysteine + N(6)-ubiquitinyl-[acceptor protein]-L-lysine.</text>
        <dbReference type="EC" id="2.3.2.27"/>
    </reaction>
</comment>
<keyword evidence="13" id="KW-0234">DNA repair</keyword>
<dbReference type="GO" id="GO:0008270">
    <property type="term" value="F:zinc ion binding"/>
    <property type="evidence" value="ECO:0007669"/>
    <property type="project" value="UniProtKB-KW"/>
</dbReference>
<dbReference type="SUPFAM" id="SSF50978">
    <property type="entry name" value="WD40 repeat-like"/>
    <property type="match status" value="1"/>
</dbReference>
<dbReference type="GO" id="GO:0036297">
    <property type="term" value="P:interstrand cross-link repair"/>
    <property type="evidence" value="ECO:0007669"/>
    <property type="project" value="InterPro"/>
</dbReference>
<reference evidence="19" key="3">
    <citation type="submission" date="2012-09" db="EMBL/GenBank/DDBJ databases">
        <authorList>
            <consortium name="VectorBase"/>
        </authorList>
    </citation>
    <scope>NUCLEOTIDE SEQUENCE</scope>
    <source>
        <strain evidence="19">Liverpool</strain>
    </source>
</reference>
<name>A0A1S4FLR1_AEDAE</name>
<keyword evidence="9" id="KW-0227">DNA damage</keyword>
<keyword evidence="12" id="KW-0862">Zinc</keyword>
<dbReference type="InterPro" id="IPR013083">
    <property type="entry name" value="Znf_RING/FYVE/PHD"/>
</dbReference>
<keyword evidence="5" id="KW-0963">Cytoplasm</keyword>
<evidence type="ECO:0000256" key="7">
    <source>
        <dbReference type="ARBA" id="ARBA00022679"/>
    </source>
</evidence>
<keyword evidence="11" id="KW-0833">Ubl conjugation pathway</keyword>
<protein>
    <recommendedName>
        <fullName evidence="4">RING-type E3 ubiquitin transferase</fullName>
        <ecNumber evidence="4">2.3.2.27</ecNumber>
    </recommendedName>
</protein>
<dbReference type="AlphaFoldDB" id="A0A1S4FLR1"/>
<evidence type="ECO:0000256" key="13">
    <source>
        <dbReference type="ARBA" id="ARBA00023204"/>
    </source>
</evidence>
<keyword evidence="6" id="KW-0853">WD repeat</keyword>
<evidence type="ECO:0000256" key="17">
    <source>
        <dbReference type="SAM" id="MobiDB-lite"/>
    </source>
</evidence>
<proteinExistence type="predicted"/>
<evidence type="ECO:0000256" key="12">
    <source>
        <dbReference type="ARBA" id="ARBA00022833"/>
    </source>
</evidence>
<dbReference type="OrthoDB" id="5600418at2759"/>
<organism evidence="19 20">
    <name type="scientific">Aedes aegypti</name>
    <name type="common">Yellowfever mosquito</name>
    <name type="synonym">Culex aegypti</name>
    <dbReference type="NCBI Taxonomy" id="7159"/>
    <lineage>
        <taxon>Eukaryota</taxon>
        <taxon>Metazoa</taxon>
        <taxon>Ecdysozoa</taxon>
        <taxon>Arthropoda</taxon>
        <taxon>Hexapoda</taxon>
        <taxon>Insecta</taxon>
        <taxon>Pterygota</taxon>
        <taxon>Neoptera</taxon>
        <taxon>Endopterygota</taxon>
        <taxon>Diptera</taxon>
        <taxon>Nematocera</taxon>
        <taxon>Culicoidea</taxon>
        <taxon>Culicidae</taxon>
        <taxon>Culicinae</taxon>
        <taxon>Aedini</taxon>
        <taxon>Aedes</taxon>
        <taxon>Stegomyia</taxon>
    </lineage>
</organism>
<evidence type="ECO:0000256" key="8">
    <source>
        <dbReference type="ARBA" id="ARBA00022737"/>
    </source>
</evidence>
<evidence type="ECO:0000256" key="10">
    <source>
        <dbReference type="ARBA" id="ARBA00022771"/>
    </source>
</evidence>
<evidence type="ECO:0000313" key="20">
    <source>
        <dbReference type="Proteomes" id="UP000682892"/>
    </source>
</evidence>
<dbReference type="Gene3D" id="2.130.10.10">
    <property type="entry name" value="YVTN repeat-like/Quinoprotein amine dehydrogenase"/>
    <property type="match status" value="1"/>
</dbReference>
<feature type="region of interest" description="Disordered" evidence="17">
    <location>
        <begin position="1"/>
        <end position="23"/>
    </location>
</feature>
<accession>A0A1S4FLR1</accession>
<evidence type="ECO:0000256" key="14">
    <source>
        <dbReference type="ARBA" id="ARBA00023242"/>
    </source>
</evidence>
<dbReference type="InterPro" id="IPR001841">
    <property type="entry name" value="Znf_RING"/>
</dbReference>
<dbReference type="GO" id="GO:0005737">
    <property type="term" value="C:cytoplasm"/>
    <property type="evidence" value="ECO:0007669"/>
    <property type="project" value="UniProtKB-SubCell"/>
</dbReference>
<evidence type="ECO:0000256" key="15">
    <source>
        <dbReference type="ARBA" id="ARBA00034306"/>
    </source>
</evidence>
<dbReference type="Pfam" id="PF13639">
    <property type="entry name" value="zf-RING_2"/>
    <property type="match status" value="1"/>
</dbReference>
<keyword evidence="10 16" id="KW-0863">Zinc-finger</keyword>
<gene>
    <name evidence="19" type="ORF">AaeL_AAEL009242</name>
</gene>
<evidence type="ECO:0000256" key="9">
    <source>
        <dbReference type="ARBA" id="ARBA00022763"/>
    </source>
</evidence>
<dbReference type="OMA" id="CLESWEM"/>
<evidence type="ECO:0000256" key="6">
    <source>
        <dbReference type="ARBA" id="ARBA00022574"/>
    </source>
</evidence>
<dbReference type="KEGG" id="aag:5571720"/>
<evidence type="ECO:0000256" key="1">
    <source>
        <dbReference type="ARBA" id="ARBA00000900"/>
    </source>
</evidence>
<dbReference type="PROSITE" id="PS50089">
    <property type="entry name" value="ZF_RING_2"/>
    <property type="match status" value="1"/>
</dbReference>
<dbReference type="HOGENOM" id="CLU_021009_2_0_1"/>
<feature type="domain" description="RING-type" evidence="18">
    <location>
        <begin position="224"/>
        <end position="271"/>
    </location>
</feature>
<dbReference type="CDD" id="cd16450">
    <property type="entry name" value="mRING-C3HGC3_RFWD3"/>
    <property type="match status" value="1"/>
</dbReference>
<dbReference type="Pfam" id="PF23419">
    <property type="entry name" value="WD40_RFWD3"/>
    <property type="match status" value="1"/>
</dbReference>
<evidence type="ECO:0000256" key="5">
    <source>
        <dbReference type="ARBA" id="ARBA00022490"/>
    </source>
</evidence>
<evidence type="ECO:0000256" key="16">
    <source>
        <dbReference type="PROSITE-ProRule" id="PRU00175"/>
    </source>
</evidence>
<dbReference type="SUPFAM" id="SSF57850">
    <property type="entry name" value="RING/U-box"/>
    <property type="match status" value="1"/>
</dbReference>
<dbReference type="InterPro" id="IPR036322">
    <property type="entry name" value="WD40_repeat_dom_sf"/>
</dbReference>
<evidence type="ECO:0000256" key="11">
    <source>
        <dbReference type="ARBA" id="ARBA00022786"/>
    </source>
</evidence>
<reference evidence="19" key="1">
    <citation type="submission" date="2005-10" db="EMBL/GenBank/DDBJ databases">
        <authorList>
            <person name="Loftus B.J."/>
            <person name="Nene V.M."/>
            <person name="Hannick L.I."/>
            <person name="Bidwell S."/>
            <person name="Haas B."/>
            <person name="Amedeo P."/>
            <person name="Orvis J."/>
            <person name="Wortman J.R."/>
            <person name="White O.R."/>
            <person name="Salzberg S."/>
            <person name="Shumway M."/>
            <person name="Koo H."/>
            <person name="Zhao Y."/>
            <person name="Holmes M."/>
            <person name="Miller J."/>
            <person name="Schatz M."/>
            <person name="Pop M."/>
            <person name="Pai G."/>
            <person name="Utterback T."/>
            <person name="Rogers Y.-H."/>
            <person name="Kravitz S."/>
            <person name="Fraser C.M."/>
        </authorList>
    </citation>
    <scope>NUCLEOTIDE SEQUENCE</scope>
    <source>
        <strain evidence="19">Liverpool</strain>
    </source>
</reference>
<dbReference type="InterPro" id="IPR015943">
    <property type="entry name" value="WD40/YVTN_repeat-like_dom_sf"/>
</dbReference>
<dbReference type="PANTHER" id="PTHR16047:SF7">
    <property type="entry name" value="E3 UBIQUITIN-PROTEIN LIGASE RFWD3"/>
    <property type="match status" value="1"/>
</dbReference>
<dbReference type="GO" id="GO:0016604">
    <property type="term" value="C:nuclear body"/>
    <property type="evidence" value="ECO:0007669"/>
    <property type="project" value="UniProtKB-SubCell"/>
</dbReference>
<feature type="region of interest" description="Disordered" evidence="17">
    <location>
        <begin position="169"/>
        <end position="216"/>
    </location>
</feature>
<keyword evidence="8" id="KW-0677">Repeat</keyword>
<evidence type="ECO:0000256" key="3">
    <source>
        <dbReference type="ARBA" id="ARBA00004906"/>
    </source>
</evidence>
<reference evidence="19" key="2">
    <citation type="journal article" date="2007" name="Science">
        <title>Genome sequence of Aedes aegypti, a major arbovirus vector.</title>
        <authorList>
            <person name="Nene V."/>
            <person name="Wortman J.R."/>
            <person name="Lawson D."/>
            <person name="Haas B."/>
            <person name="Kodira C."/>
            <person name="Tu Z.J."/>
            <person name="Loftus B."/>
            <person name="Xi Z."/>
            <person name="Megy K."/>
            <person name="Grabherr M."/>
            <person name="Ren Q."/>
            <person name="Zdobnov E.M."/>
            <person name="Lobo N.F."/>
            <person name="Campbell K.S."/>
            <person name="Brown S.E."/>
            <person name="Bonaldo M.F."/>
            <person name="Zhu J."/>
            <person name="Sinkins S.P."/>
            <person name="Hogenkamp D.G."/>
            <person name="Amedeo P."/>
            <person name="Arensburger P."/>
            <person name="Atkinson P.W."/>
            <person name="Bidwell S."/>
            <person name="Biedler J."/>
            <person name="Birney E."/>
            <person name="Bruggner R.V."/>
            <person name="Costas J."/>
            <person name="Coy M.R."/>
            <person name="Crabtree J."/>
            <person name="Crawford M."/>
            <person name="Debruyn B."/>
            <person name="Decaprio D."/>
            <person name="Eiglmeier K."/>
            <person name="Eisenstadt E."/>
            <person name="El-Dorry H."/>
            <person name="Gelbart W.M."/>
            <person name="Gomes S.L."/>
            <person name="Hammond M."/>
            <person name="Hannick L.I."/>
            <person name="Hogan J.R."/>
            <person name="Holmes M.H."/>
            <person name="Jaffe D."/>
            <person name="Johnston J.S."/>
            <person name="Kennedy R.C."/>
            <person name="Koo H."/>
            <person name="Kravitz S."/>
            <person name="Kriventseva E.V."/>
            <person name="Kulp D."/>
            <person name="Labutti K."/>
            <person name="Lee E."/>
            <person name="Li S."/>
            <person name="Lovin D.D."/>
            <person name="Mao C."/>
            <person name="Mauceli E."/>
            <person name="Menck C.F."/>
            <person name="Miller J.R."/>
            <person name="Montgomery P."/>
            <person name="Mori A."/>
            <person name="Nascimento A.L."/>
            <person name="Naveira H.F."/>
            <person name="Nusbaum C."/>
            <person name="O'leary S."/>
            <person name="Orvis J."/>
            <person name="Pertea M."/>
            <person name="Quesneville H."/>
            <person name="Reidenbach K.R."/>
            <person name="Rogers Y.H."/>
            <person name="Roth C.W."/>
            <person name="Schneider J.R."/>
            <person name="Schatz M."/>
            <person name="Shumway M."/>
            <person name="Stanke M."/>
            <person name="Stinson E.O."/>
            <person name="Tubio J.M."/>
            <person name="Vanzee J.P."/>
            <person name="Verjovski-Almeida S."/>
            <person name="Werner D."/>
            <person name="White O."/>
            <person name="Wyder S."/>
            <person name="Zeng Q."/>
            <person name="Zhao Q."/>
            <person name="Zhao Y."/>
            <person name="Hill C.A."/>
            <person name="Raikhel A.S."/>
            <person name="Soares M.B."/>
            <person name="Knudson D.L."/>
            <person name="Lee N.H."/>
            <person name="Galagan J."/>
            <person name="Salzberg S.L."/>
            <person name="Paulsen I.T."/>
            <person name="Dimopoulos G."/>
            <person name="Collins F.H."/>
            <person name="Birren B."/>
            <person name="Fraser-Liggett C.M."/>
            <person name="Severson D.W."/>
        </authorList>
    </citation>
    <scope>NUCLEOTIDE SEQUENCE [LARGE SCALE GENOMIC DNA]</scope>
    <source>
        <strain evidence="19">Liverpool</strain>
    </source>
</reference>
<keyword evidence="10 16" id="KW-0479">Metal-binding</keyword>
<dbReference type="InterPro" id="IPR037381">
    <property type="entry name" value="RFWD3"/>
</dbReference>
<evidence type="ECO:0000259" key="18">
    <source>
        <dbReference type="PROSITE" id="PS50089"/>
    </source>
</evidence>
<dbReference type="EC" id="2.3.2.27" evidence="4"/>